<evidence type="ECO:0000256" key="2">
    <source>
        <dbReference type="SAM" id="MobiDB-lite"/>
    </source>
</evidence>
<proteinExistence type="predicted"/>
<dbReference type="EMBL" id="BAAFSV010000005">
    <property type="protein sequence ID" value="GAB1319279.1"/>
    <property type="molecule type" value="Genomic_DNA"/>
</dbReference>
<dbReference type="RefSeq" id="XP_070921009.1">
    <property type="nucleotide sequence ID" value="XM_071064908.1"/>
</dbReference>
<keyword evidence="5" id="KW-1185">Reference proteome</keyword>
<comment type="caution">
    <text evidence="4">The sequence shown here is derived from an EMBL/GenBank/DDBJ whole genome shotgun (WGS) entry which is preliminary data.</text>
</comment>
<sequence length="283" mass="32112">MEAQNDDFSLEEWPSLYHDNLDESFTAWEPPNLENTDREELPSNYLLPDDVEAEDLPPYYHLNRLGIDVLTNEPLDYIISVDPSGFDPGFETEPTSPSSSADVWWTSTESVLADSSTSPEMSSLSPDLLHPPSPAYLSSLENSPIDVVQMSVKHRVNIPPTGGSVPQSLTRTPAVQSSPSEASTTHQPHQKPSRTRLSQRERRKRDKPVKCPICNKGHQYMADLNKHILARHRDVAASFNLSATRHVCDWCCKSFARRDHLLRHLTRKHGRPKEWRSRKQKTA</sequence>
<gene>
    <name evidence="4" type="ORF">MFIFM68171_09489</name>
</gene>
<dbReference type="SMART" id="SM00355">
    <property type="entry name" value="ZnF_C2H2"/>
    <property type="match status" value="2"/>
</dbReference>
<evidence type="ECO:0000256" key="1">
    <source>
        <dbReference type="PROSITE-ProRule" id="PRU00042"/>
    </source>
</evidence>
<evidence type="ECO:0000313" key="5">
    <source>
        <dbReference type="Proteomes" id="UP001628179"/>
    </source>
</evidence>
<dbReference type="PROSITE" id="PS50157">
    <property type="entry name" value="ZINC_FINGER_C2H2_2"/>
    <property type="match status" value="1"/>
</dbReference>
<keyword evidence="1" id="KW-0862">Zinc</keyword>
<dbReference type="SUPFAM" id="SSF57667">
    <property type="entry name" value="beta-beta-alpha zinc fingers"/>
    <property type="match status" value="1"/>
</dbReference>
<accession>A0ABQ0GND9</accession>
<dbReference type="InterPro" id="IPR036236">
    <property type="entry name" value="Znf_C2H2_sf"/>
</dbReference>
<dbReference type="Gene3D" id="3.30.160.60">
    <property type="entry name" value="Classic Zinc Finger"/>
    <property type="match status" value="1"/>
</dbReference>
<organism evidence="4 5">
    <name type="scientific">Madurella fahalii</name>
    <dbReference type="NCBI Taxonomy" id="1157608"/>
    <lineage>
        <taxon>Eukaryota</taxon>
        <taxon>Fungi</taxon>
        <taxon>Dikarya</taxon>
        <taxon>Ascomycota</taxon>
        <taxon>Pezizomycotina</taxon>
        <taxon>Sordariomycetes</taxon>
        <taxon>Sordariomycetidae</taxon>
        <taxon>Sordariales</taxon>
        <taxon>Sordariales incertae sedis</taxon>
        <taxon>Madurella</taxon>
    </lineage>
</organism>
<dbReference type="PROSITE" id="PS00028">
    <property type="entry name" value="ZINC_FINGER_C2H2_1"/>
    <property type="match status" value="1"/>
</dbReference>
<name>A0ABQ0GND9_9PEZI</name>
<reference evidence="4 5" key="1">
    <citation type="submission" date="2024-09" db="EMBL/GenBank/DDBJ databases">
        <title>Itraconazole resistance in Madurella fahalii resulting from another homologue of gene encoding cytochrome P450 14-alpha sterol demethylase (CYP51).</title>
        <authorList>
            <person name="Yoshioka I."/>
            <person name="Fahal A.H."/>
            <person name="Kaneko S."/>
            <person name="Yaguchi T."/>
        </authorList>
    </citation>
    <scope>NUCLEOTIDE SEQUENCE [LARGE SCALE GENOMIC DNA]</scope>
    <source>
        <strain evidence="4 5">IFM 68171</strain>
    </source>
</reference>
<feature type="region of interest" description="Disordered" evidence="2">
    <location>
        <begin position="156"/>
        <end position="211"/>
    </location>
</feature>
<dbReference type="GeneID" id="98180231"/>
<keyword evidence="1" id="KW-0863">Zinc-finger</keyword>
<feature type="compositionally biased region" description="Polar residues" evidence="2">
    <location>
        <begin position="164"/>
        <end position="187"/>
    </location>
</feature>
<dbReference type="InterPro" id="IPR013087">
    <property type="entry name" value="Znf_C2H2_type"/>
</dbReference>
<dbReference type="Proteomes" id="UP001628179">
    <property type="component" value="Unassembled WGS sequence"/>
</dbReference>
<evidence type="ECO:0000313" key="4">
    <source>
        <dbReference type="EMBL" id="GAB1319279.1"/>
    </source>
</evidence>
<keyword evidence="1" id="KW-0479">Metal-binding</keyword>
<protein>
    <recommendedName>
        <fullName evidence="3">C2H2-type domain-containing protein</fullName>
    </recommendedName>
</protein>
<feature type="domain" description="C2H2-type" evidence="3">
    <location>
        <begin position="246"/>
        <end position="274"/>
    </location>
</feature>
<evidence type="ECO:0000259" key="3">
    <source>
        <dbReference type="PROSITE" id="PS50157"/>
    </source>
</evidence>